<dbReference type="RefSeq" id="WP_131279126.1">
    <property type="nucleotide sequence ID" value="NZ_JBHSLR010000009.1"/>
</dbReference>
<sequence length="253" mass="28849">MRIPSFLYALYERRLRKQLSDAQIPHHVGIILDGNRRWAKALGVAAASGHKRGADHVSEVLGWCEESGIGIVTLWMLSTENLARAQEELDDLLDIIVRLVESLAQTKRWKLRVIGDMSLLPDAAASRILQAAERSANVDGVTVNVAIGYGGRQEITQAMRDYLLECELRGATLSEVAQNLTTADITNHMYTRGQPDPDLIIRTSGEQRMSGFMLWQTVHTEFFFCETYWPDFRRTDFLRALRDFSRRERRRGK</sequence>
<feature type="binding site" evidence="5">
    <location>
        <position position="202"/>
    </location>
    <ligand>
        <name>substrate</name>
    </ligand>
</feature>
<feature type="binding site" evidence="5">
    <location>
        <position position="221"/>
    </location>
    <ligand>
        <name>Mg(2+)</name>
        <dbReference type="ChEBI" id="CHEBI:18420"/>
    </ligand>
</feature>
<dbReference type="Gene3D" id="3.40.1180.10">
    <property type="entry name" value="Decaprenyl diphosphate synthase-like"/>
    <property type="match status" value="1"/>
</dbReference>
<comment type="caution">
    <text evidence="6">The sequence shown here is derived from an EMBL/GenBank/DDBJ whole genome shotgun (WGS) entry which is preliminary data.</text>
</comment>
<feature type="binding site" evidence="5">
    <location>
        <begin position="78"/>
        <end position="80"/>
    </location>
    <ligand>
        <name>substrate</name>
    </ligand>
</feature>
<name>A0A4V2KRG1_9ACTO</name>
<feature type="binding site" evidence="5">
    <location>
        <position position="33"/>
    </location>
    <ligand>
        <name>Mg(2+)</name>
        <dbReference type="ChEBI" id="CHEBI:18420"/>
    </ligand>
</feature>
<reference evidence="6 7" key="1">
    <citation type="submission" date="2019-02" db="EMBL/GenBank/DDBJ databases">
        <title>Arcanobacterium bovis sp. nov., isolated from the milk of a cow with mastitis.</title>
        <authorList>
            <person name="Sammra O."/>
            <person name="Foster G."/>
            <person name="Hassan A."/>
            <person name="Alssahen M."/>
            <person name="Laemmler C."/>
            <person name="Borowiak M."/>
            <person name="Malorny B."/>
            <person name="Abdulmawjood A."/>
        </authorList>
    </citation>
    <scope>NUCLEOTIDE SEQUENCE [LARGE SCALE GENOMIC DNA]</scope>
    <source>
        <strain evidence="6 7">C605018/01/1</strain>
    </source>
</reference>
<dbReference type="GO" id="GO:0033850">
    <property type="term" value="F:Z-farnesyl diphosphate synthase activity"/>
    <property type="evidence" value="ECO:0007669"/>
    <property type="project" value="TreeGrafter"/>
</dbReference>
<evidence type="ECO:0000313" key="7">
    <source>
        <dbReference type="Proteomes" id="UP000293036"/>
    </source>
</evidence>
<dbReference type="Proteomes" id="UP000293036">
    <property type="component" value="Unassembled WGS sequence"/>
</dbReference>
<dbReference type="PANTHER" id="PTHR10291">
    <property type="entry name" value="DEHYDRODOLICHYL DIPHOSPHATE SYNTHASE FAMILY MEMBER"/>
    <property type="match status" value="1"/>
</dbReference>
<keyword evidence="7" id="KW-1185">Reference proteome</keyword>
<dbReference type="PROSITE" id="PS01066">
    <property type="entry name" value="UPP_SYNTHASE"/>
    <property type="match status" value="1"/>
</dbReference>
<dbReference type="HAMAP" id="MF_01139">
    <property type="entry name" value="ISPT"/>
    <property type="match status" value="1"/>
</dbReference>
<dbReference type="InterPro" id="IPR018520">
    <property type="entry name" value="UPP_synth-like_CS"/>
</dbReference>
<accession>A0A4V2KRG1</accession>
<comment type="caution">
    <text evidence="5">Lacks conserved residue(s) required for the propagation of feature annotation.</text>
</comment>
<dbReference type="NCBIfam" id="TIGR00055">
    <property type="entry name" value="uppS"/>
    <property type="match status" value="1"/>
</dbReference>
<dbReference type="CDD" id="cd00475">
    <property type="entry name" value="Cis_IPPS"/>
    <property type="match status" value="1"/>
</dbReference>
<dbReference type="NCBIfam" id="NF011403">
    <property type="entry name" value="PRK14828.1"/>
    <property type="match status" value="1"/>
</dbReference>
<comment type="cofactor">
    <cofactor evidence="5">
        <name>Mg(2+)</name>
        <dbReference type="ChEBI" id="CHEBI:18420"/>
    </cofactor>
    <text evidence="5">Binds 2 magnesium ions per subunit.</text>
</comment>
<dbReference type="FunFam" id="3.40.1180.10:FF:000003">
    <property type="entry name" value="Isoprenyl transferase 2"/>
    <property type="match status" value="1"/>
</dbReference>
<proteinExistence type="inferred from homology"/>
<dbReference type="SUPFAM" id="SSF64005">
    <property type="entry name" value="Undecaprenyl diphosphate synthase"/>
    <property type="match status" value="1"/>
</dbReference>
<dbReference type="Pfam" id="PF01255">
    <property type="entry name" value="Prenyltransf"/>
    <property type="match status" value="1"/>
</dbReference>
<dbReference type="PANTHER" id="PTHR10291:SF43">
    <property type="entry name" value="DEHYDRODOLICHYL DIPHOSPHATE SYNTHASE COMPLEX SUBUNIT DHDDS"/>
    <property type="match status" value="1"/>
</dbReference>
<evidence type="ECO:0000256" key="3">
    <source>
        <dbReference type="ARBA" id="ARBA00022842"/>
    </source>
</evidence>
<comment type="function">
    <text evidence="5">Catalyzes the condensation of isopentenyl diphosphate (IPP) with allylic pyrophosphates generating different type of terpenoids.</text>
</comment>
<dbReference type="EC" id="2.5.1.-" evidence="5"/>
<dbReference type="GO" id="GO:0045547">
    <property type="term" value="F:ditrans,polycis-polyprenyl diphosphate synthase [(2E,6E)-farnesyl diphosphate specific] activity"/>
    <property type="evidence" value="ECO:0007669"/>
    <property type="project" value="TreeGrafter"/>
</dbReference>
<evidence type="ECO:0000256" key="2">
    <source>
        <dbReference type="ARBA" id="ARBA00022723"/>
    </source>
</evidence>
<dbReference type="InterPro" id="IPR036424">
    <property type="entry name" value="UPP_synth-like_sf"/>
</dbReference>
<dbReference type="AlphaFoldDB" id="A0A4V2KRG1"/>
<organism evidence="6 7">
    <name type="scientific">Arcanobacterium bovis</name>
    <dbReference type="NCBI Taxonomy" id="2529275"/>
    <lineage>
        <taxon>Bacteria</taxon>
        <taxon>Bacillati</taxon>
        <taxon>Actinomycetota</taxon>
        <taxon>Actinomycetes</taxon>
        <taxon>Actinomycetales</taxon>
        <taxon>Actinomycetaceae</taxon>
        <taxon>Arcanobacterium</taxon>
    </lineage>
</organism>
<feature type="active site" description="Proton acceptor" evidence="5">
    <location>
        <position position="81"/>
    </location>
</feature>
<feature type="binding site" evidence="5">
    <location>
        <position position="84"/>
    </location>
    <ligand>
        <name>substrate</name>
    </ligand>
</feature>
<dbReference type="InterPro" id="IPR001441">
    <property type="entry name" value="UPP_synth-like"/>
</dbReference>
<feature type="binding site" evidence="5">
    <location>
        <position position="50"/>
    </location>
    <ligand>
        <name>substrate</name>
    </ligand>
</feature>
<dbReference type="EMBL" id="SJDT01000001">
    <property type="protein sequence ID" value="TBW23694.1"/>
    <property type="molecule type" value="Genomic_DNA"/>
</dbReference>
<feature type="binding site" evidence="5">
    <location>
        <begin position="34"/>
        <end position="37"/>
    </location>
    <ligand>
        <name>substrate</name>
    </ligand>
</feature>
<keyword evidence="3 5" id="KW-0460">Magnesium</keyword>
<evidence type="ECO:0000256" key="1">
    <source>
        <dbReference type="ARBA" id="ARBA00022679"/>
    </source>
</evidence>
<keyword evidence="2 5" id="KW-0479">Metal-binding</keyword>
<evidence type="ECO:0000313" key="6">
    <source>
        <dbReference type="EMBL" id="TBW23694.1"/>
    </source>
</evidence>
<dbReference type="GO" id="GO:0000287">
    <property type="term" value="F:magnesium ion binding"/>
    <property type="evidence" value="ECO:0007669"/>
    <property type="project" value="UniProtKB-UniRule"/>
</dbReference>
<dbReference type="GO" id="GO:0005886">
    <property type="term" value="C:plasma membrane"/>
    <property type="evidence" value="ECO:0007669"/>
    <property type="project" value="TreeGrafter"/>
</dbReference>
<comment type="subunit">
    <text evidence="5">Homodimer.</text>
</comment>
<feature type="active site" evidence="5">
    <location>
        <position position="33"/>
    </location>
</feature>
<dbReference type="GO" id="GO:0016094">
    <property type="term" value="P:polyprenol biosynthetic process"/>
    <property type="evidence" value="ECO:0007669"/>
    <property type="project" value="TreeGrafter"/>
</dbReference>
<feature type="binding site" evidence="5">
    <location>
        <position position="38"/>
    </location>
    <ligand>
        <name>substrate</name>
    </ligand>
</feature>
<feature type="binding site" evidence="5">
    <location>
        <begin position="208"/>
        <end position="210"/>
    </location>
    <ligand>
        <name>substrate</name>
    </ligand>
</feature>
<comment type="similarity">
    <text evidence="4">Belongs to the UPP synthase family. Z-FPP synthase subfamily.</text>
</comment>
<evidence type="ECO:0000256" key="5">
    <source>
        <dbReference type="HAMAP-Rule" id="MF_01139"/>
    </source>
</evidence>
<gene>
    <name evidence="6" type="ORF">EZJ44_00700</name>
</gene>
<keyword evidence="1 5" id="KW-0808">Transferase</keyword>
<protein>
    <recommendedName>
        <fullName evidence="5">Isoprenyl transferase</fullName>
        <ecNumber evidence="5">2.5.1.-</ecNumber>
    </recommendedName>
</protein>
<dbReference type="OrthoDB" id="4191603at2"/>
<evidence type="ECO:0000256" key="4">
    <source>
        <dbReference type="ARBA" id="ARBA00038453"/>
    </source>
</evidence>